<dbReference type="OMA" id="FICQMLQ"/>
<dbReference type="EMBL" id="KE651167">
    <property type="protein sequence ID" value="EEB08877.1"/>
    <property type="molecule type" value="Genomic_DNA"/>
</dbReference>
<dbReference type="eggNOG" id="KOG0380">
    <property type="taxonomic scope" value="Eukaryota"/>
</dbReference>
<gene>
    <name evidence="15" type="primary">are2</name>
    <name evidence="14" type="ORF">SJAG_04049</name>
</gene>
<dbReference type="GO" id="GO:0008204">
    <property type="term" value="P:ergosterol metabolic process"/>
    <property type="evidence" value="ECO:0000318"/>
    <property type="project" value="GO_Central"/>
</dbReference>
<name>B6K5S3_SCHJY</name>
<evidence type="ECO:0000256" key="1">
    <source>
        <dbReference type="ARBA" id="ARBA00004477"/>
    </source>
</evidence>
<keyword evidence="3 10" id="KW-0808">Transferase</keyword>
<evidence type="ECO:0000256" key="9">
    <source>
        <dbReference type="ARBA" id="ARBA00023568"/>
    </source>
</evidence>
<feature type="transmembrane region" description="Helical" evidence="13">
    <location>
        <begin position="173"/>
        <end position="193"/>
    </location>
</feature>
<feature type="compositionally biased region" description="Basic and acidic residues" evidence="12">
    <location>
        <begin position="9"/>
        <end position="20"/>
    </location>
</feature>
<dbReference type="PANTHER" id="PTHR10408">
    <property type="entry name" value="STEROL O-ACYLTRANSFERASE"/>
    <property type="match status" value="1"/>
</dbReference>
<dbReference type="GeneID" id="7047572"/>
<keyword evidence="8 10" id="KW-0012">Acyltransferase</keyword>
<proteinExistence type="inferred from homology"/>
<evidence type="ECO:0000256" key="4">
    <source>
        <dbReference type="ARBA" id="ARBA00022692"/>
    </source>
</evidence>
<dbReference type="JaponicusDB" id="SJAG_04049">
    <property type="gene designation" value="are2"/>
</dbReference>
<reference evidence="14 16" key="1">
    <citation type="journal article" date="2011" name="Science">
        <title>Comparative functional genomics of the fission yeasts.</title>
        <authorList>
            <person name="Rhind N."/>
            <person name="Chen Z."/>
            <person name="Yassour M."/>
            <person name="Thompson D.A."/>
            <person name="Haas B.J."/>
            <person name="Habib N."/>
            <person name="Wapinski I."/>
            <person name="Roy S."/>
            <person name="Lin M.F."/>
            <person name="Heiman D.I."/>
            <person name="Young S.K."/>
            <person name="Furuya K."/>
            <person name="Guo Y."/>
            <person name="Pidoux A."/>
            <person name="Chen H.M."/>
            <person name="Robbertse B."/>
            <person name="Goldberg J.M."/>
            <person name="Aoki K."/>
            <person name="Bayne E.H."/>
            <person name="Berlin A.M."/>
            <person name="Desjardins C.A."/>
            <person name="Dobbs E."/>
            <person name="Dukaj L."/>
            <person name="Fan L."/>
            <person name="FitzGerald M.G."/>
            <person name="French C."/>
            <person name="Gujja S."/>
            <person name="Hansen K."/>
            <person name="Keifenheim D."/>
            <person name="Levin J.Z."/>
            <person name="Mosher R.A."/>
            <person name="Mueller C.A."/>
            <person name="Pfiffner J."/>
            <person name="Priest M."/>
            <person name="Russ C."/>
            <person name="Smialowska A."/>
            <person name="Swoboda P."/>
            <person name="Sykes S.M."/>
            <person name="Vaughn M."/>
            <person name="Vengrova S."/>
            <person name="Yoder R."/>
            <person name="Zeng Q."/>
            <person name="Allshire R."/>
            <person name="Baulcombe D."/>
            <person name="Birren B.W."/>
            <person name="Brown W."/>
            <person name="Ekwall K."/>
            <person name="Kellis M."/>
            <person name="Leatherwood J."/>
            <person name="Levin H."/>
            <person name="Margalit H."/>
            <person name="Martienssen R."/>
            <person name="Nieduszynski C.A."/>
            <person name="Spatafora J.W."/>
            <person name="Friedman N."/>
            <person name="Dalgaard J.Z."/>
            <person name="Baumann P."/>
            <person name="Niki H."/>
            <person name="Regev A."/>
            <person name="Nusbaum C."/>
        </authorList>
    </citation>
    <scope>NUCLEOTIDE SEQUENCE [LARGE SCALE GENOMIC DNA]</scope>
    <source>
        <strain evidence="16">yFS275 / FY16936</strain>
    </source>
</reference>
<dbReference type="PIRSF" id="PIRSF000439">
    <property type="entry name" value="Oat_ACAT_DAG_ARE"/>
    <property type="match status" value="1"/>
</dbReference>
<feature type="active site" evidence="11">
    <location>
        <position position="409"/>
    </location>
</feature>
<feature type="transmembrane region" description="Helical" evidence="13">
    <location>
        <begin position="310"/>
        <end position="337"/>
    </location>
</feature>
<dbReference type="GO" id="GO:0034737">
    <property type="term" value="F:ergosterol O-acyltransferase activity"/>
    <property type="evidence" value="ECO:0000318"/>
    <property type="project" value="GO_Central"/>
</dbReference>
<dbReference type="GO" id="GO:0140042">
    <property type="term" value="P:lipid droplet formation"/>
    <property type="evidence" value="ECO:0007669"/>
    <property type="project" value="EnsemblFungi"/>
</dbReference>
<keyword evidence="16" id="KW-1185">Reference proteome</keyword>
<comment type="similarity">
    <text evidence="2 10">Belongs to the membrane-bound acyltransferase family. Sterol o-acyltransferase subfamily.</text>
</comment>
<keyword evidence="5 10" id="KW-0256">Endoplasmic reticulum</keyword>
<dbReference type="RefSeq" id="XP_002175170.1">
    <property type="nucleotide sequence ID" value="XM_002175134.2"/>
</dbReference>
<dbReference type="VEuPathDB" id="FungiDB:SJAG_04049"/>
<evidence type="ECO:0000313" key="16">
    <source>
        <dbReference type="Proteomes" id="UP000001744"/>
    </source>
</evidence>
<accession>B6K5S3</accession>
<dbReference type="GO" id="GO:0032541">
    <property type="term" value="C:cortical endoplasmic reticulum"/>
    <property type="evidence" value="ECO:0007669"/>
    <property type="project" value="EnsemblFungi"/>
</dbReference>
<dbReference type="InterPro" id="IPR004299">
    <property type="entry name" value="MBOAT_fam"/>
</dbReference>
<feature type="region of interest" description="Disordered" evidence="12">
    <location>
        <begin position="1"/>
        <end position="20"/>
    </location>
</feature>
<dbReference type="AlphaFoldDB" id="B6K5S3"/>
<comment type="subcellular location">
    <subcellularLocation>
        <location evidence="1 10">Endoplasmic reticulum membrane</location>
        <topology evidence="1 10">Multi-pass membrane protein</topology>
    </subcellularLocation>
</comment>
<evidence type="ECO:0000256" key="8">
    <source>
        <dbReference type="ARBA" id="ARBA00023315"/>
    </source>
</evidence>
<dbReference type="STRING" id="402676.B6K5S3"/>
<evidence type="ECO:0000256" key="2">
    <source>
        <dbReference type="ARBA" id="ARBA00009010"/>
    </source>
</evidence>
<feature type="transmembrane region" description="Helical" evidence="13">
    <location>
        <begin position="447"/>
        <end position="470"/>
    </location>
</feature>
<protein>
    <recommendedName>
        <fullName evidence="10">O-acyltransferase</fullName>
    </recommendedName>
</protein>
<dbReference type="Proteomes" id="UP000001744">
    <property type="component" value="Unassembled WGS sequence"/>
</dbReference>
<evidence type="ECO:0000256" key="7">
    <source>
        <dbReference type="ARBA" id="ARBA00023136"/>
    </source>
</evidence>
<evidence type="ECO:0000256" key="10">
    <source>
        <dbReference type="PIRNR" id="PIRNR000439"/>
    </source>
</evidence>
<evidence type="ECO:0000313" key="15">
    <source>
        <dbReference type="JaponicusDB" id="SJAG_04049"/>
    </source>
</evidence>
<dbReference type="GO" id="GO:0097038">
    <property type="term" value="C:perinuclear endoplasmic reticulum"/>
    <property type="evidence" value="ECO:0007669"/>
    <property type="project" value="EnsemblFungi"/>
</dbReference>
<dbReference type="OrthoDB" id="10039049at2759"/>
<keyword evidence="7 10" id="KW-0472">Membrane</keyword>
<evidence type="ECO:0000313" key="14">
    <source>
        <dbReference type="EMBL" id="EEB08877.1"/>
    </source>
</evidence>
<comment type="function">
    <text evidence="9">Sterol O-acyltransferase that catalyzes the formation of stery esters.</text>
</comment>
<keyword evidence="4 13" id="KW-0812">Transmembrane</keyword>
<dbReference type="PANTHER" id="PTHR10408:SF9">
    <property type="entry name" value="STEROL O-ACYLTRANSFERASE 2-RELATED"/>
    <property type="match status" value="1"/>
</dbReference>
<keyword evidence="6 13" id="KW-1133">Transmembrane helix</keyword>
<feature type="transmembrane region" description="Helical" evidence="13">
    <location>
        <begin position="63"/>
        <end position="83"/>
    </location>
</feature>
<dbReference type="InterPro" id="IPR014371">
    <property type="entry name" value="Oat_ACAT_DAG_ARE"/>
</dbReference>
<dbReference type="HOGENOM" id="CLU_018190_2_0_1"/>
<evidence type="ECO:0000256" key="11">
    <source>
        <dbReference type="PIRSR" id="PIRSR000439-1"/>
    </source>
</evidence>
<evidence type="ECO:0000256" key="6">
    <source>
        <dbReference type="ARBA" id="ARBA00022989"/>
    </source>
</evidence>
<feature type="transmembrane region" description="Helical" evidence="13">
    <location>
        <begin position="142"/>
        <end position="161"/>
    </location>
</feature>
<dbReference type="GO" id="GO:0005789">
    <property type="term" value="C:endoplasmic reticulum membrane"/>
    <property type="evidence" value="ECO:0000318"/>
    <property type="project" value="GO_Central"/>
</dbReference>
<evidence type="ECO:0000256" key="3">
    <source>
        <dbReference type="ARBA" id="ARBA00022679"/>
    </source>
</evidence>
<dbReference type="Pfam" id="PF03062">
    <property type="entry name" value="MBOAT"/>
    <property type="match status" value="1"/>
</dbReference>
<organism evidence="14 16">
    <name type="scientific">Schizosaccharomyces japonicus (strain yFS275 / FY16936)</name>
    <name type="common">Fission yeast</name>
    <dbReference type="NCBI Taxonomy" id="402676"/>
    <lineage>
        <taxon>Eukaryota</taxon>
        <taxon>Fungi</taxon>
        <taxon>Dikarya</taxon>
        <taxon>Ascomycota</taxon>
        <taxon>Taphrinomycotina</taxon>
        <taxon>Schizosaccharomycetes</taxon>
        <taxon>Schizosaccharomycetales</taxon>
        <taxon>Schizosaccharomycetaceae</taxon>
        <taxon>Schizosaccharomyces</taxon>
    </lineage>
</organism>
<feature type="transmembrane region" description="Helical" evidence="13">
    <location>
        <begin position="104"/>
        <end position="122"/>
    </location>
</feature>
<evidence type="ECO:0000256" key="13">
    <source>
        <dbReference type="SAM" id="Phobius"/>
    </source>
</evidence>
<evidence type="ECO:0000256" key="5">
    <source>
        <dbReference type="ARBA" id="ARBA00022824"/>
    </source>
</evidence>
<sequence length="471" mass="55133">MISAIPASENERNEYSKTKEFPGTHEVNKLKGTKKQRRFYRSLQLTPTPTILDREHSRSNVDFSGFFVLFWVGVAVIIIISALDNVEQTGRVFGGSVFQFFRTNLLDLVLADLTMVSTYFFSYPFQKLLAAGVIQWYQTGAVLFYTALGIFLLSAMARCLLSDWPWTHRAFFILHSVMMLMKLVSYNICNGWYSHLYQVNITLKQKESLSPAEEEQLKQAEFELLEHGVRYPFNLTFKNAVEFLFMPTLCYQLYYPRTSRVRVWYLLERAAATFGCIFLLTLISENYIVPILRKAIVQLHQARESSFLSLYLSFSKTVTYLMFPFTISFLLVFYVIFDGVCNFAAELTRFADRNFYDDWWNSYTWDQFARTWNKPVHYFLLRHVYLPVASITSKLNATVITFFLSSILHETIMFCITKKIRGYQLFFQMTQIPYIMIQRNSFFRQRVIGNVAFWISMIIGISLIAALYILC</sequence>
<feature type="transmembrane region" description="Helical" evidence="13">
    <location>
        <begin position="270"/>
        <end position="289"/>
    </location>
</feature>
<evidence type="ECO:0000256" key="12">
    <source>
        <dbReference type="SAM" id="MobiDB-lite"/>
    </source>
</evidence>